<feature type="transmembrane region" description="Helical" evidence="1">
    <location>
        <begin position="6"/>
        <end position="28"/>
    </location>
</feature>
<keyword evidence="1" id="KW-1133">Transmembrane helix</keyword>
<dbReference type="InterPro" id="IPR008407">
    <property type="entry name" value="Brnchd-chn_aa_trnsp_AzlD"/>
</dbReference>
<dbReference type="AlphaFoldDB" id="A0A645ASQ4"/>
<gene>
    <name evidence="2" type="ORF">SDC9_102734</name>
</gene>
<keyword evidence="1" id="KW-0472">Membrane</keyword>
<reference evidence="2" key="1">
    <citation type="submission" date="2019-08" db="EMBL/GenBank/DDBJ databases">
        <authorList>
            <person name="Kucharzyk K."/>
            <person name="Murdoch R.W."/>
            <person name="Higgins S."/>
            <person name="Loffler F."/>
        </authorList>
    </citation>
    <scope>NUCLEOTIDE SEQUENCE</scope>
</reference>
<proteinExistence type="predicted"/>
<sequence>MKTSLLWAVILGGAAITYAIRALPVLLGERFQPSERGRAFLSYFAPTVIVSIIVPEILAPSGTLLPPLQNPYLFAGAAAFLTGRLSKNSLLGMVAGIGLLYFLT</sequence>
<name>A0A645ASQ4_9ZZZZ</name>
<feature type="transmembrane region" description="Helical" evidence="1">
    <location>
        <begin position="40"/>
        <end position="65"/>
    </location>
</feature>
<protein>
    <recommendedName>
        <fullName evidence="3">Branched-chain amino acid transport protein AzlD</fullName>
    </recommendedName>
</protein>
<evidence type="ECO:0008006" key="3">
    <source>
        <dbReference type="Google" id="ProtNLM"/>
    </source>
</evidence>
<evidence type="ECO:0000256" key="1">
    <source>
        <dbReference type="SAM" id="Phobius"/>
    </source>
</evidence>
<feature type="transmembrane region" description="Helical" evidence="1">
    <location>
        <begin position="85"/>
        <end position="103"/>
    </location>
</feature>
<comment type="caution">
    <text evidence="2">The sequence shown here is derived from an EMBL/GenBank/DDBJ whole genome shotgun (WGS) entry which is preliminary data.</text>
</comment>
<keyword evidence="1" id="KW-0812">Transmembrane</keyword>
<dbReference type="EMBL" id="VSSQ01015508">
    <property type="protein sequence ID" value="MPM55936.1"/>
    <property type="molecule type" value="Genomic_DNA"/>
</dbReference>
<dbReference type="Pfam" id="PF05437">
    <property type="entry name" value="AzlD"/>
    <property type="match status" value="1"/>
</dbReference>
<accession>A0A645ASQ4</accession>
<evidence type="ECO:0000313" key="2">
    <source>
        <dbReference type="EMBL" id="MPM55936.1"/>
    </source>
</evidence>
<organism evidence="2">
    <name type="scientific">bioreactor metagenome</name>
    <dbReference type="NCBI Taxonomy" id="1076179"/>
    <lineage>
        <taxon>unclassified sequences</taxon>
        <taxon>metagenomes</taxon>
        <taxon>ecological metagenomes</taxon>
    </lineage>
</organism>